<sequence>MKYNRIFFLSFLIAAFVACSSAPEEVIVTLRQAEQCMEVYPDSALNLLRKISCPDKLSGQERADYVLLLTQARDKNYMDMSADSSITFAIDYFKKKKDKSKYGKALYYYGRVLQGKRETTRAMKVYWEVRRVLKDTKEYKIMGLMFTDMSVLNKEQSFYNEAIHCCRQAISYYYQAKDTLGAAYTYQMMARSFFLKQEMDSVYQYTMTSLHLLTNNPIRLKISAFKILGKMYCFEKQYSRAEEIFLRILDEEPNKDRFVLHYMSLGRLYQLMGHKQDATKYLKLCLNSDNLFTASEAYGCLAELAKADHDYQHALILKERSDSLLYMAENDRKREALVQLQAKYQKEEFETEVLRGKLEKRVLHIIYLIVVILFSGIMYFFYVRYGRVKLEVIQTRKIIEKNNKKIIFFQNEIEMYKQQRGETNAHVDCEVKELSRKIEVLTTENEELRNKMDITILVKMLKNGEVLVEKLTPKEWDKIFNLVNCLYNDSLIKLKSEYNQLTKHDIKLLTFLFLGFTTKELMILFDSKDEHTIFKAKSRLKERLELVKEDSIETFLQKCRNHKSK</sequence>
<reference evidence="5 6" key="1">
    <citation type="submission" date="2018-08" db="EMBL/GenBank/DDBJ databases">
        <title>A genome reference for cultivated species of the human gut microbiota.</title>
        <authorList>
            <person name="Zou Y."/>
            <person name="Xue W."/>
            <person name="Luo G."/>
        </authorList>
    </citation>
    <scope>NUCLEOTIDE SEQUENCE [LARGE SCALE GENOMIC DNA]</scope>
    <source>
        <strain evidence="5 6">AM40-30BH</strain>
    </source>
</reference>
<keyword evidence="3" id="KW-0812">Transmembrane</keyword>
<keyword evidence="4" id="KW-0732">Signal</keyword>
<evidence type="ECO:0000313" key="5">
    <source>
        <dbReference type="EMBL" id="RHB36882.1"/>
    </source>
</evidence>
<gene>
    <name evidence="5" type="ORF">DW888_04775</name>
</gene>
<dbReference type="PROSITE" id="PS51257">
    <property type="entry name" value="PROKAR_LIPOPROTEIN"/>
    <property type="match status" value="1"/>
</dbReference>
<dbReference type="PROSITE" id="PS50005">
    <property type="entry name" value="TPR"/>
    <property type="match status" value="1"/>
</dbReference>
<dbReference type="Gene3D" id="1.25.40.10">
    <property type="entry name" value="Tetratricopeptide repeat domain"/>
    <property type="match status" value="2"/>
</dbReference>
<feature type="coiled-coil region" evidence="2">
    <location>
        <begin position="399"/>
        <end position="451"/>
    </location>
</feature>
<comment type="caution">
    <text evidence="5">The sequence shown here is derived from an EMBL/GenBank/DDBJ whole genome shotgun (WGS) entry which is preliminary data.</text>
</comment>
<dbReference type="Proteomes" id="UP000284379">
    <property type="component" value="Unassembled WGS sequence"/>
</dbReference>
<feature type="repeat" description="TPR" evidence="1">
    <location>
        <begin position="222"/>
        <end position="255"/>
    </location>
</feature>
<evidence type="ECO:0000256" key="1">
    <source>
        <dbReference type="PROSITE-ProRule" id="PRU00339"/>
    </source>
</evidence>
<dbReference type="RefSeq" id="WP_122200972.1">
    <property type="nucleotide sequence ID" value="NZ_CABJFV010000003.1"/>
</dbReference>
<protein>
    <submittedName>
        <fullName evidence="5">Uncharacterized protein</fullName>
    </submittedName>
</protein>
<keyword evidence="2" id="KW-0175">Coiled coil</keyword>
<accession>A0A413VTM6</accession>
<dbReference type="EMBL" id="QSGO01000003">
    <property type="protein sequence ID" value="RHB36882.1"/>
    <property type="molecule type" value="Genomic_DNA"/>
</dbReference>
<dbReference type="InterPro" id="IPR011990">
    <property type="entry name" value="TPR-like_helical_dom_sf"/>
</dbReference>
<dbReference type="AlphaFoldDB" id="A0A413VTM6"/>
<feature type="chain" id="PRO_5019180217" evidence="4">
    <location>
        <begin position="23"/>
        <end position="565"/>
    </location>
</feature>
<keyword evidence="3" id="KW-0472">Membrane</keyword>
<keyword evidence="3" id="KW-1133">Transmembrane helix</keyword>
<feature type="transmembrane region" description="Helical" evidence="3">
    <location>
        <begin position="362"/>
        <end position="382"/>
    </location>
</feature>
<dbReference type="SUPFAM" id="SSF48452">
    <property type="entry name" value="TPR-like"/>
    <property type="match status" value="1"/>
</dbReference>
<feature type="signal peptide" evidence="4">
    <location>
        <begin position="1"/>
        <end position="22"/>
    </location>
</feature>
<evidence type="ECO:0000256" key="4">
    <source>
        <dbReference type="SAM" id="SignalP"/>
    </source>
</evidence>
<organism evidence="5 6">
    <name type="scientific">Bacteroides nordii</name>
    <dbReference type="NCBI Taxonomy" id="291645"/>
    <lineage>
        <taxon>Bacteria</taxon>
        <taxon>Pseudomonadati</taxon>
        <taxon>Bacteroidota</taxon>
        <taxon>Bacteroidia</taxon>
        <taxon>Bacteroidales</taxon>
        <taxon>Bacteroidaceae</taxon>
        <taxon>Bacteroides</taxon>
    </lineage>
</organism>
<proteinExistence type="predicted"/>
<evidence type="ECO:0000256" key="3">
    <source>
        <dbReference type="SAM" id="Phobius"/>
    </source>
</evidence>
<name>A0A413VTM6_9BACE</name>
<keyword evidence="1" id="KW-0802">TPR repeat</keyword>
<evidence type="ECO:0000313" key="6">
    <source>
        <dbReference type="Proteomes" id="UP000284379"/>
    </source>
</evidence>
<dbReference type="InterPro" id="IPR019734">
    <property type="entry name" value="TPR_rpt"/>
</dbReference>
<evidence type="ECO:0000256" key="2">
    <source>
        <dbReference type="SAM" id="Coils"/>
    </source>
</evidence>